<dbReference type="AlphaFoldDB" id="A0AAT9G5D1"/>
<protein>
    <recommendedName>
        <fullName evidence="1">Organic solvent tolerance-like N-terminal domain-containing protein</fullName>
    </recommendedName>
</protein>
<proteinExistence type="predicted"/>
<evidence type="ECO:0000259" key="1">
    <source>
        <dbReference type="Pfam" id="PF03968"/>
    </source>
</evidence>
<dbReference type="Pfam" id="PF03968">
    <property type="entry name" value="LptD_N"/>
    <property type="match status" value="1"/>
</dbReference>
<feature type="domain" description="Organic solvent tolerance-like N-terminal" evidence="1">
    <location>
        <begin position="17"/>
        <end position="58"/>
    </location>
</feature>
<gene>
    <name evidence="2" type="ORF">ACHINZ_5790</name>
</gene>
<dbReference type="EMBL" id="AP028961">
    <property type="protein sequence ID" value="BET44904.1"/>
    <property type="molecule type" value="Genomic_DNA"/>
</dbReference>
<reference evidence="2" key="1">
    <citation type="journal article" date="2023" name="Front. Microbiol.">
        <title>Genome analysis of Candidatus Aschnera chinzeii, the bacterial endosymbiont of the blood-sucking bat fly Penicillidia jenynsii (Insecta: Diptera: Nycteribiidae).</title>
        <authorList>
            <person name="Koga R."/>
            <person name="Moriyama M."/>
            <person name="Nozaki T."/>
            <person name="Fukatsu T."/>
        </authorList>
    </citation>
    <scope>NUCLEOTIDE SEQUENCE</scope>
    <source>
        <strain evidence="2">Kw-01</strain>
    </source>
</reference>
<name>A0AAT9G5D1_9ENTR</name>
<reference evidence="2" key="2">
    <citation type="submission" date="2023-10" db="EMBL/GenBank/DDBJ databases">
        <authorList>
            <person name="Koga R."/>
            <person name="Fukatsu T."/>
        </authorList>
    </citation>
    <scope>NUCLEOTIDE SEQUENCE</scope>
    <source>
        <strain evidence="2">Kw-01</strain>
    </source>
</reference>
<organism evidence="2">
    <name type="scientific">Candidatus Aschnera chinzeii</name>
    <dbReference type="NCBI Taxonomy" id="1485666"/>
    <lineage>
        <taxon>Bacteria</taxon>
        <taxon>Pseudomonadati</taxon>
        <taxon>Pseudomonadota</taxon>
        <taxon>Gammaproteobacteria</taxon>
        <taxon>Enterobacterales</taxon>
        <taxon>Enterobacteriaceae</taxon>
        <taxon>Candidatus Aschnera</taxon>
    </lineage>
</organism>
<evidence type="ECO:0000313" key="2">
    <source>
        <dbReference type="EMBL" id="BET44904.1"/>
    </source>
</evidence>
<dbReference type="Gene3D" id="2.60.450.10">
    <property type="entry name" value="Lipopolysaccharide (LPS) transport protein A like domain"/>
    <property type="match status" value="1"/>
</dbReference>
<accession>A0AAT9G5D1</accession>
<sequence>MPIKFHQFQNNNIFISIYSNKVFYEINKQIIIFTDNVRLQKNNIHITSDKIIFSVANKKLHAYSNNKNTTITSIIPIN</sequence>
<dbReference type="InterPro" id="IPR005653">
    <property type="entry name" value="OstA-like_N"/>
</dbReference>